<dbReference type="InterPro" id="IPR002401">
    <property type="entry name" value="Cyt_P450_E_grp-I"/>
</dbReference>
<dbReference type="PRINTS" id="PR00463">
    <property type="entry name" value="EP450I"/>
</dbReference>
<comment type="similarity">
    <text evidence="2 9">Belongs to the cytochrome P450 family.</text>
</comment>
<dbReference type="InterPro" id="IPR050121">
    <property type="entry name" value="Cytochrome_P450_monoxygenase"/>
</dbReference>
<evidence type="ECO:0000256" key="6">
    <source>
        <dbReference type="ARBA" id="ARBA00023004"/>
    </source>
</evidence>
<dbReference type="Proteomes" id="UP000566819">
    <property type="component" value="Unassembled WGS sequence"/>
</dbReference>
<protein>
    <recommendedName>
        <fullName evidence="12">Cytochrome P450</fullName>
    </recommendedName>
</protein>
<dbReference type="Pfam" id="PF00067">
    <property type="entry name" value="p450"/>
    <property type="match status" value="1"/>
</dbReference>
<sequence>MQVNYNEASLKRVRKRMAIDTDRHDFMHYFLKQANKEQLPTETIEAQATVVILAGSETSSVAETAAVYHILTHPDVHKKLQEEIRSAFATIEDIKLQDVLYKLPYLDAVVQETLRIHTPLANGFTRWVPDRNGAMICGEHVPQGTVVTINHYCSNTSASNFRDPMSFIPDRWMGDATYADDKRDVVQPFSVGPRNCPGRQFALYNIKLTLAHLLWRFDLKLGEGTENWAVGQRIYNGWIQPALPVLMEKRA</sequence>
<keyword evidence="5 9" id="KW-0560">Oxidoreductase</keyword>
<reference evidence="10 11" key="1">
    <citation type="submission" date="2020-03" db="EMBL/GenBank/DDBJ databases">
        <title>Draft Genome Sequence of Cudoniella acicularis.</title>
        <authorList>
            <person name="Buettner E."/>
            <person name="Kellner H."/>
        </authorList>
    </citation>
    <scope>NUCLEOTIDE SEQUENCE [LARGE SCALE GENOMIC DNA]</scope>
    <source>
        <strain evidence="10 11">DSM 108380</strain>
    </source>
</reference>
<organism evidence="10 11">
    <name type="scientific">Cudoniella acicularis</name>
    <dbReference type="NCBI Taxonomy" id="354080"/>
    <lineage>
        <taxon>Eukaryota</taxon>
        <taxon>Fungi</taxon>
        <taxon>Dikarya</taxon>
        <taxon>Ascomycota</taxon>
        <taxon>Pezizomycotina</taxon>
        <taxon>Leotiomycetes</taxon>
        <taxon>Helotiales</taxon>
        <taxon>Tricladiaceae</taxon>
        <taxon>Cudoniella</taxon>
    </lineage>
</organism>
<dbReference type="SUPFAM" id="SSF48264">
    <property type="entry name" value="Cytochrome P450"/>
    <property type="match status" value="1"/>
</dbReference>
<dbReference type="InterPro" id="IPR036396">
    <property type="entry name" value="Cyt_P450_sf"/>
</dbReference>
<keyword evidence="7 9" id="KW-0503">Monooxygenase</keyword>
<dbReference type="GO" id="GO:0005506">
    <property type="term" value="F:iron ion binding"/>
    <property type="evidence" value="ECO:0007669"/>
    <property type="project" value="InterPro"/>
</dbReference>
<evidence type="ECO:0000313" key="11">
    <source>
        <dbReference type="Proteomes" id="UP000566819"/>
    </source>
</evidence>
<evidence type="ECO:0000256" key="3">
    <source>
        <dbReference type="ARBA" id="ARBA00022617"/>
    </source>
</evidence>
<evidence type="ECO:0000256" key="1">
    <source>
        <dbReference type="ARBA" id="ARBA00001971"/>
    </source>
</evidence>
<evidence type="ECO:0000256" key="4">
    <source>
        <dbReference type="ARBA" id="ARBA00022723"/>
    </source>
</evidence>
<evidence type="ECO:0000256" key="5">
    <source>
        <dbReference type="ARBA" id="ARBA00023002"/>
    </source>
</evidence>
<evidence type="ECO:0000313" key="10">
    <source>
        <dbReference type="EMBL" id="KAF4628349.1"/>
    </source>
</evidence>
<dbReference type="OrthoDB" id="1470350at2759"/>
<keyword evidence="6 8" id="KW-0408">Iron</keyword>
<keyword evidence="3 8" id="KW-0349">Heme</keyword>
<evidence type="ECO:0000256" key="8">
    <source>
        <dbReference type="PIRSR" id="PIRSR602401-1"/>
    </source>
</evidence>
<feature type="binding site" description="axial binding residue" evidence="8">
    <location>
        <position position="196"/>
    </location>
    <ligand>
        <name>heme</name>
        <dbReference type="ChEBI" id="CHEBI:30413"/>
    </ligand>
    <ligandPart>
        <name>Fe</name>
        <dbReference type="ChEBI" id="CHEBI:18248"/>
    </ligandPart>
</feature>
<dbReference type="AlphaFoldDB" id="A0A8H4W284"/>
<dbReference type="PROSITE" id="PS00086">
    <property type="entry name" value="CYTOCHROME_P450"/>
    <property type="match status" value="1"/>
</dbReference>
<proteinExistence type="inferred from homology"/>
<dbReference type="InterPro" id="IPR017972">
    <property type="entry name" value="Cyt_P450_CS"/>
</dbReference>
<dbReference type="PRINTS" id="PR00385">
    <property type="entry name" value="P450"/>
</dbReference>
<comment type="caution">
    <text evidence="10">The sequence shown here is derived from an EMBL/GenBank/DDBJ whole genome shotgun (WGS) entry which is preliminary data.</text>
</comment>
<dbReference type="Gene3D" id="1.10.630.10">
    <property type="entry name" value="Cytochrome P450"/>
    <property type="match status" value="1"/>
</dbReference>
<evidence type="ECO:0000256" key="7">
    <source>
        <dbReference type="ARBA" id="ARBA00023033"/>
    </source>
</evidence>
<name>A0A8H4W284_9HELO</name>
<dbReference type="EMBL" id="JAAMPI010000824">
    <property type="protein sequence ID" value="KAF4628349.1"/>
    <property type="molecule type" value="Genomic_DNA"/>
</dbReference>
<dbReference type="GO" id="GO:0004497">
    <property type="term" value="F:monooxygenase activity"/>
    <property type="evidence" value="ECO:0007669"/>
    <property type="project" value="UniProtKB-KW"/>
</dbReference>
<evidence type="ECO:0000256" key="9">
    <source>
        <dbReference type="RuleBase" id="RU000461"/>
    </source>
</evidence>
<dbReference type="PANTHER" id="PTHR24305">
    <property type="entry name" value="CYTOCHROME P450"/>
    <property type="match status" value="1"/>
</dbReference>
<accession>A0A8H4W284</accession>
<comment type="cofactor">
    <cofactor evidence="1 8">
        <name>heme</name>
        <dbReference type="ChEBI" id="CHEBI:30413"/>
    </cofactor>
</comment>
<evidence type="ECO:0000256" key="2">
    <source>
        <dbReference type="ARBA" id="ARBA00010617"/>
    </source>
</evidence>
<dbReference type="GO" id="GO:0016705">
    <property type="term" value="F:oxidoreductase activity, acting on paired donors, with incorporation or reduction of molecular oxygen"/>
    <property type="evidence" value="ECO:0007669"/>
    <property type="project" value="InterPro"/>
</dbReference>
<gene>
    <name evidence="10" type="ORF">G7Y89_g9804</name>
</gene>
<keyword evidence="4 8" id="KW-0479">Metal-binding</keyword>
<keyword evidence="11" id="KW-1185">Reference proteome</keyword>
<evidence type="ECO:0008006" key="12">
    <source>
        <dbReference type="Google" id="ProtNLM"/>
    </source>
</evidence>
<dbReference type="GO" id="GO:0020037">
    <property type="term" value="F:heme binding"/>
    <property type="evidence" value="ECO:0007669"/>
    <property type="project" value="InterPro"/>
</dbReference>
<dbReference type="PANTHER" id="PTHR24305:SF29">
    <property type="entry name" value="BENZOATE-PARA-HYDROXYLASE"/>
    <property type="match status" value="1"/>
</dbReference>
<dbReference type="InterPro" id="IPR001128">
    <property type="entry name" value="Cyt_P450"/>
</dbReference>